<name>B4U2X8_STREM</name>
<evidence type="ECO:0000313" key="2">
    <source>
        <dbReference type="Proteomes" id="UP000001873"/>
    </source>
</evidence>
<dbReference type="EMBL" id="CP001129">
    <property type="protein sequence ID" value="ACG62345.1"/>
    <property type="molecule type" value="Genomic_DNA"/>
</dbReference>
<evidence type="ECO:0000313" key="1">
    <source>
        <dbReference type="EMBL" id="ACG62345.1"/>
    </source>
</evidence>
<proteinExistence type="predicted"/>
<dbReference type="AlphaFoldDB" id="B4U2X8"/>
<dbReference type="Proteomes" id="UP000001873">
    <property type="component" value="Chromosome"/>
</dbReference>
<sequence>MKAFAKEIPPCTEKHKKNILKADPEKINGYINVFQQQLVALIFSNRSVFQHFLKSVIFILVNHFYKNG</sequence>
<gene>
    <name evidence="1" type="ordered locus">Sez_0989</name>
</gene>
<organism evidence="1 2">
    <name type="scientific">Streptococcus equi subsp. zooepidemicus (strain MGCS10565)</name>
    <dbReference type="NCBI Taxonomy" id="552526"/>
    <lineage>
        <taxon>Bacteria</taxon>
        <taxon>Bacillati</taxon>
        <taxon>Bacillota</taxon>
        <taxon>Bacilli</taxon>
        <taxon>Lactobacillales</taxon>
        <taxon>Streptococcaceae</taxon>
        <taxon>Streptococcus</taxon>
    </lineage>
</organism>
<protein>
    <submittedName>
        <fullName evidence="1">Uncharacterized protein</fullName>
    </submittedName>
</protein>
<reference evidence="1 2" key="1">
    <citation type="journal article" date="2008" name="PLoS ONE">
        <title>Genome sequence of a lancefield group C Streptococcus zooepidemicus strain causing epidemic nephritis: new information about an old disease.</title>
        <authorList>
            <person name="Beres S.B."/>
            <person name="Sesso R."/>
            <person name="Pinto S.W.L."/>
            <person name="Hoe N.P."/>
            <person name="Porcella S.F."/>
            <person name="Deleo F.R."/>
            <person name="Musser J.M."/>
        </authorList>
    </citation>
    <scope>NUCLEOTIDE SEQUENCE [LARGE SCALE GENOMIC DNA]</scope>
    <source>
        <strain evidence="1 2">MGCS10565</strain>
    </source>
</reference>
<dbReference type="KEGG" id="sez:Sez_0989"/>
<dbReference type="HOGENOM" id="CLU_2792077_0_0_9"/>
<accession>B4U2X8</accession>